<dbReference type="PROSITE" id="PS51257">
    <property type="entry name" value="PROKAR_LIPOPROTEIN"/>
    <property type="match status" value="1"/>
</dbReference>
<dbReference type="Gramene" id="Os02t0757800-01">
    <property type="protein sequence ID" value="Os02t0757800-01"/>
    <property type="gene ID" value="Os02g0757800"/>
</dbReference>
<protein>
    <submittedName>
        <fullName evidence="1">Os02g0757800 protein</fullName>
    </submittedName>
</protein>
<dbReference type="KEGG" id="dosa:Os02g0757800"/>
<evidence type="ECO:0000313" key="2">
    <source>
        <dbReference type="Proteomes" id="UP000000763"/>
    </source>
</evidence>
<dbReference type="AlphaFoldDB" id="A0A0P0VPU0"/>
<accession>A0A0P0VPU0</accession>
<dbReference type="Proteomes" id="UP000000763">
    <property type="component" value="Chromosome 2"/>
</dbReference>
<dbReference type="EMBL" id="AP008208">
    <property type="protein sequence ID" value="BAF10087.1"/>
    <property type="molecule type" value="Genomic_DNA"/>
</dbReference>
<sequence>MVQAMARASSRWHALPATSVGCITRRSPTSDLQFLPNASSARAPILVQLLMSRNVTLGSLGATLSTAASLISLRGISSVLSARALAKPPPKFSTKNYC</sequence>
<reference evidence="2" key="2">
    <citation type="journal article" date="2008" name="Nucleic Acids Res.">
        <title>The rice annotation project database (RAP-DB): 2008 update.</title>
        <authorList>
            <consortium name="The rice annotation project (RAP)"/>
        </authorList>
    </citation>
    <scope>GENOME REANNOTATION</scope>
    <source>
        <strain evidence="2">cv. Nipponbare</strain>
    </source>
</reference>
<proteinExistence type="predicted"/>
<gene>
    <name evidence="1" type="ordered locus">Os02g0757800</name>
</gene>
<name>A0A0P0VPU0_ORYSJ</name>
<reference evidence="1 2" key="1">
    <citation type="journal article" date="2005" name="Nature">
        <title>The map-based sequence of the rice genome.</title>
        <authorList>
            <consortium name="International rice genome sequencing project (IRGSP)"/>
            <person name="Matsumoto T."/>
            <person name="Wu J."/>
            <person name="Kanamori H."/>
            <person name="Katayose Y."/>
            <person name="Fujisawa M."/>
            <person name="Namiki N."/>
            <person name="Mizuno H."/>
            <person name="Yamamoto K."/>
            <person name="Antonio B.A."/>
            <person name="Baba T."/>
            <person name="Sakata K."/>
            <person name="Nagamura Y."/>
            <person name="Aoki H."/>
            <person name="Arikawa K."/>
            <person name="Arita K."/>
            <person name="Bito T."/>
            <person name="Chiden Y."/>
            <person name="Fujitsuka N."/>
            <person name="Fukunaka R."/>
            <person name="Hamada M."/>
            <person name="Harada C."/>
            <person name="Hayashi A."/>
            <person name="Hijishita S."/>
            <person name="Honda M."/>
            <person name="Hosokawa S."/>
            <person name="Ichikawa Y."/>
            <person name="Idonuma A."/>
            <person name="Iijima M."/>
            <person name="Ikeda M."/>
            <person name="Ikeno M."/>
            <person name="Ito K."/>
            <person name="Ito S."/>
            <person name="Ito T."/>
            <person name="Ito Y."/>
            <person name="Ito Y."/>
            <person name="Iwabuchi A."/>
            <person name="Kamiya K."/>
            <person name="Karasawa W."/>
            <person name="Kurita K."/>
            <person name="Katagiri S."/>
            <person name="Kikuta A."/>
            <person name="Kobayashi H."/>
            <person name="Kobayashi N."/>
            <person name="Machita K."/>
            <person name="Maehara T."/>
            <person name="Masukawa M."/>
            <person name="Mizubayashi T."/>
            <person name="Mukai Y."/>
            <person name="Nagasaki H."/>
            <person name="Nagata Y."/>
            <person name="Naito S."/>
            <person name="Nakashima M."/>
            <person name="Nakama Y."/>
            <person name="Nakamichi Y."/>
            <person name="Nakamura M."/>
            <person name="Meguro A."/>
            <person name="Negishi M."/>
            <person name="Ohta I."/>
            <person name="Ohta T."/>
            <person name="Okamoto M."/>
            <person name="Ono N."/>
            <person name="Saji S."/>
            <person name="Sakaguchi M."/>
            <person name="Sakai K."/>
            <person name="Shibata M."/>
            <person name="Shimokawa T."/>
            <person name="Song J."/>
            <person name="Takazaki Y."/>
            <person name="Terasawa K."/>
            <person name="Tsugane M."/>
            <person name="Tsuji K."/>
            <person name="Ueda S."/>
            <person name="Waki K."/>
            <person name="Yamagata H."/>
            <person name="Yamamoto M."/>
            <person name="Yamamoto S."/>
            <person name="Yamane H."/>
            <person name="Yoshiki S."/>
            <person name="Yoshihara R."/>
            <person name="Yukawa K."/>
            <person name="Zhong H."/>
            <person name="Yano M."/>
            <person name="Yuan Q."/>
            <person name="Ouyang S."/>
            <person name="Liu J."/>
            <person name="Jones K.M."/>
            <person name="Gansberger K."/>
            <person name="Moffat K."/>
            <person name="Hill J."/>
            <person name="Bera J."/>
            <person name="Fadrosh D."/>
            <person name="Jin S."/>
            <person name="Johri S."/>
            <person name="Kim M."/>
            <person name="Overton L."/>
            <person name="Reardon M."/>
            <person name="Tsitrin T."/>
            <person name="Vuong H."/>
            <person name="Weaver B."/>
            <person name="Ciecko A."/>
            <person name="Tallon L."/>
            <person name="Jackson J."/>
            <person name="Pai G."/>
            <person name="Aken S.V."/>
            <person name="Utterback T."/>
            <person name="Reidmuller S."/>
            <person name="Feldblyum T."/>
            <person name="Hsiao J."/>
            <person name="Zismann V."/>
            <person name="Iobst S."/>
            <person name="de Vazeille A.R."/>
            <person name="Buell C.R."/>
            <person name="Ying K."/>
            <person name="Li Y."/>
            <person name="Lu T."/>
            <person name="Huang Y."/>
            <person name="Zhao Q."/>
            <person name="Feng Q."/>
            <person name="Zhang L."/>
            <person name="Zhu J."/>
            <person name="Weng Q."/>
            <person name="Mu J."/>
            <person name="Lu Y."/>
            <person name="Fan D."/>
            <person name="Liu Y."/>
            <person name="Guan J."/>
            <person name="Zhang Y."/>
            <person name="Yu S."/>
            <person name="Liu X."/>
            <person name="Zhang Y."/>
            <person name="Hong G."/>
            <person name="Han B."/>
            <person name="Choisne N."/>
            <person name="Demange N."/>
            <person name="Orjeda G."/>
            <person name="Samain S."/>
            <person name="Cattolico L."/>
            <person name="Pelletier E."/>
            <person name="Couloux A."/>
            <person name="Segurens B."/>
            <person name="Wincker P."/>
            <person name="D'Hont A."/>
            <person name="Scarpelli C."/>
            <person name="Weissenbach J."/>
            <person name="Salanoubat M."/>
            <person name="Quetier F."/>
            <person name="Yu Y."/>
            <person name="Kim H.R."/>
            <person name="Rambo T."/>
            <person name="Currie J."/>
            <person name="Collura K."/>
            <person name="Luo M."/>
            <person name="Yang T."/>
            <person name="Ammiraju J.S.S."/>
            <person name="Engler F."/>
            <person name="Soderlund C."/>
            <person name="Wing R.A."/>
            <person name="Palmer L.E."/>
            <person name="de la Bastide M."/>
            <person name="Spiegel L."/>
            <person name="Nascimento L."/>
            <person name="Zutavern T."/>
            <person name="O'Shaughnessy A."/>
            <person name="Dike S."/>
            <person name="Dedhia N."/>
            <person name="Preston R."/>
            <person name="Balija V."/>
            <person name="McCombie W.R."/>
            <person name="Chow T."/>
            <person name="Chen H."/>
            <person name="Chung M."/>
            <person name="Chen C."/>
            <person name="Shaw J."/>
            <person name="Wu H."/>
            <person name="Hsiao K."/>
            <person name="Chao Y."/>
            <person name="Chu M."/>
            <person name="Cheng C."/>
            <person name="Hour A."/>
            <person name="Lee P."/>
            <person name="Lin S."/>
            <person name="Lin Y."/>
            <person name="Liou J."/>
            <person name="Liu S."/>
            <person name="Hsing Y."/>
            <person name="Raghuvanshi S."/>
            <person name="Mohanty A."/>
            <person name="Bharti A.K."/>
            <person name="Gaur A."/>
            <person name="Gupta V."/>
            <person name="Kumar D."/>
            <person name="Ravi V."/>
            <person name="Vij S."/>
            <person name="Kapur A."/>
            <person name="Khurana P."/>
            <person name="Khurana P."/>
            <person name="Khurana J.P."/>
            <person name="Tyagi A.K."/>
            <person name="Gaikwad K."/>
            <person name="Singh A."/>
            <person name="Dalal V."/>
            <person name="Srivastava S."/>
            <person name="Dixit A."/>
            <person name="Pal A.K."/>
            <person name="Ghazi I.A."/>
            <person name="Yadav M."/>
            <person name="Pandit A."/>
            <person name="Bhargava A."/>
            <person name="Sureshbabu K."/>
            <person name="Batra K."/>
            <person name="Sharma T.R."/>
            <person name="Mohapatra T."/>
            <person name="Singh N.K."/>
            <person name="Messing J."/>
            <person name="Nelson A.B."/>
            <person name="Fuks G."/>
            <person name="Kavchok S."/>
            <person name="Keizer G."/>
            <person name="Linton E."/>
            <person name="Llaca V."/>
            <person name="Song R."/>
            <person name="Tanyolac B."/>
            <person name="Young S."/>
            <person name="Ho-Il K."/>
            <person name="Hahn J.H."/>
            <person name="Sangsakoo G."/>
            <person name="Vanavichit A."/>
            <person name="de Mattos Luiz.A.T."/>
            <person name="Zimmer P.D."/>
            <person name="Malone G."/>
            <person name="Dellagostin O."/>
            <person name="de Oliveira A.C."/>
            <person name="Bevan M."/>
            <person name="Bancroft I."/>
            <person name="Minx P."/>
            <person name="Cordum H."/>
            <person name="Wilson R."/>
            <person name="Cheng Z."/>
            <person name="Jin W."/>
            <person name="Jiang J."/>
            <person name="Leong S.A."/>
            <person name="Iwama H."/>
            <person name="Gojobori T."/>
            <person name="Itoh T."/>
            <person name="Niimura Y."/>
            <person name="Fujii Y."/>
            <person name="Habara T."/>
            <person name="Sakai H."/>
            <person name="Sato Y."/>
            <person name="Wilson G."/>
            <person name="Kumar K."/>
            <person name="McCouch S."/>
            <person name="Juretic N."/>
            <person name="Hoen D."/>
            <person name="Wright S."/>
            <person name="Bruskiewich R."/>
            <person name="Bureau T."/>
            <person name="Miyao A."/>
            <person name="Hirochika H."/>
            <person name="Nishikawa T."/>
            <person name="Kadowaki K."/>
            <person name="Sugiura M."/>
            <person name="Burr B."/>
            <person name="Sasaki T."/>
        </authorList>
    </citation>
    <scope>NUCLEOTIDE SEQUENCE [LARGE SCALE GENOMIC DNA]</scope>
    <source>
        <strain evidence="2">cv. Nipponbare</strain>
    </source>
</reference>
<dbReference type="OMA" id="VGCITRR"/>
<evidence type="ECO:0000313" key="1">
    <source>
        <dbReference type="EMBL" id="BAF10087.1"/>
    </source>
</evidence>
<organism evidence="1 2">
    <name type="scientific">Oryza sativa subsp. japonica</name>
    <name type="common">Rice</name>
    <dbReference type="NCBI Taxonomy" id="39947"/>
    <lineage>
        <taxon>Eukaryota</taxon>
        <taxon>Viridiplantae</taxon>
        <taxon>Streptophyta</taxon>
        <taxon>Embryophyta</taxon>
        <taxon>Tracheophyta</taxon>
        <taxon>Spermatophyta</taxon>
        <taxon>Magnoliopsida</taxon>
        <taxon>Liliopsida</taxon>
        <taxon>Poales</taxon>
        <taxon>Poaceae</taxon>
        <taxon>BOP clade</taxon>
        <taxon>Oryzoideae</taxon>
        <taxon>Oryzeae</taxon>
        <taxon>Oryzinae</taxon>
        <taxon>Oryza</taxon>
        <taxon>Oryza sativa</taxon>
    </lineage>
</organism>